<dbReference type="GO" id="GO:0140359">
    <property type="term" value="F:ABC-type transporter activity"/>
    <property type="evidence" value="ECO:0007669"/>
    <property type="project" value="InterPro"/>
</dbReference>
<feature type="transmembrane region" description="Helical" evidence="9">
    <location>
        <begin position="170"/>
        <end position="200"/>
    </location>
</feature>
<keyword evidence="7 9" id="KW-1133">Transmembrane helix</keyword>
<feature type="domain" description="ABC transmembrane type-1" evidence="11">
    <location>
        <begin position="23"/>
        <end position="327"/>
    </location>
</feature>
<feature type="transmembrane region" description="Helical" evidence="9">
    <location>
        <begin position="81"/>
        <end position="103"/>
    </location>
</feature>
<accession>A0A6J6UBE4</accession>
<dbReference type="EMBL" id="CAFBOO010000008">
    <property type="protein sequence ID" value="CAB4989269.1"/>
    <property type="molecule type" value="Genomic_DNA"/>
</dbReference>
<dbReference type="PROSITE" id="PS50929">
    <property type="entry name" value="ABC_TM1F"/>
    <property type="match status" value="1"/>
</dbReference>
<dbReference type="InterPro" id="IPR003439">
    <property type="entry name" value="ABC_transporter-like_ATP-bd"/>
</dbReference>
<dbReference type="InterPro" id="IPR036640">
    <property type="entry name" value="ABC1_TM_sf"/>
</dbReference>
<evidence type="ECO:0000256" key="9">
    <source>
        <dbReference type="SAM" id="Phobius"/>
    </source>
</evidence>
<comment type="subcellular location">
    <subcellularLocation>
        <location evidence="1">Cell membrane</location>
        <topology evidence="1">Multi-pass membrane protein</topology>
    </subcellularLocation>
</comment>
<dbReference type="GO" id="GO:0005886">
    <property type="term" value="C:plasma membrane"/>
    <property type="evidence" value="ECO:0007669"/>
    <property type="project" value="UniProtKB-SubCell"/>
</dbReference>
<keyword evidence="8 9" id="KW-0472">Membrane</keyword>
<dbReference type="AlphaFoldDB" id="A0A6J6UBE4"/>
<dbReference type="PANTHER" id="PTHR24221">
    <property type="entry name" value="ATP-BINDING CASSETTE SUB-FAMILY B"/>
    <property type="match status" value="1"/>
</dbReference>
<evidence type="ECO:0000256" key="3">
    <source>
        <dbReference type="ARBA" id="ARBA00022475"/>
    </source>
</evidence>
<dbReference type="GO" id="GO:0034040">
    <property type="term" value="F:ATPase-coupled lipid transmembrane transporter activity"/>
    <property type="evidence" value="ECO:0007669"/>
    <property type="project" value="TreeGrafter"/>
</dbReference>
<name>A0A6J6UBE4_9ZZZZ</name>
<keyword evidence="5" id="KW-0547">Nucleotide-binding</keyword>
<dbReference type="EMBL" id="CAFBQY010000008">
    <property type="protein sequence ID" value="CAB5073553.1"/>
    <property type="molecule type" value="Genomic_DNA"/>
</dbReference>
<dbReference type="EMBL" id="CAFBPO010000008">
    <property type="protein sequence ID" value="CAB5020966.1"/>
    <property type="molecule type" value="Genomic_DNA"/>
</dbReference>
<evidence type="ECO:0000256" key="4">
    <source>
        <dbReference type="ARBA" id="ARBA00022692"/>
    </source>
</evidence>
<dbReference type="Pfam" id="PF00005">
    <property type="entry name" value="ABC_tran"/>
    <property type="match status" value="1"/>
</dbReference>
<evidence type="ECO:0000313" key="14">
    <source>
        <dbReference type="EMBL" id="CAB5020966.1"/>
    </source>
</evidence>
<dbReference type="GO" id="GO:0005524">
    <property type="term" value="F:ATP binding"/>
    <property type="evidence" value="ECO:0007669"/>
    <property type="project" value="UniProtKB-KW"/>
</dbReference>
<keyword evidence="4 9" id="KW-0812">Transmembrane</keyword>
<dbReference type="SMART" id="SM00382">
    <property type="entry name" value="AAA"/>
    <property type="match status" value="1"/>
</dbReference>
<evidence type="ECO:0000256" key="2">
    <source>
        <dbReference type="ARBA" id="ARBA00022448"/>
    </source>
</evidence>
<dbReference type="PROSITE" id="PS00211">
    <property type="entry name" value="ABC_TRANSPORTER_1"/>
    <property type="match status" value="1"/>
</dbReference>
<dbReference type="InterPro" id="IPR039421">
    <property type="entry name" value="Type_1_exporter"/>
</dbReference>
<keyword evidence="6" id="KW-0067">ATP-binding</keyword>
<evidence type="ECO:0000313" key="12">
    <source>
        <dbReference type="EMBL" id="CAB4757122.1"/>
    </source>
</evidence>
<evidence type="ECO:0000313" key="13">
    <source>
        <dbReference type="EMBL" id="CAB4989269.1"/>
    </source>
</evidence>
<evidence type="ECO:0000256" key="6">
    <source>
        <dbReference type="ARBA" id="ARBA00022840"/>
    </source>
</evidence>
<dbReference type="PROSITE" id="PS50893">
    <property type="entry name" value="ABC_TRANSPORTER_2"/>
    <property type="match status" value="1"/>
</dbReference>
<dbReference type="InterPro" id="IPR027417">
    <property type="entry name" value="P-loop_NTPase"/>
</dbReference>
<sequence>MFSNSVIARSVRILSSSDRKKIIAVVAIQISFGLLDLAGVALVGILGALAITGVQARGPGDRVSIVLQFLHLDDNTLQSQAIIIGLLAATLLISKTIFSVIFIRKTIFFLSRRSAAISANLTSRVLAQPLVKVQSRSMQQTLYAVTSGVNSIAMGVLATTVVIISDTSLLVILAAGLFIVDPIVALSTFIVFAAIAYILYRLMQVRAIRLGEEQRFLEIESSEKILEVLNSYREIIVRNRRSFYSRELGRIRYKLADVIAERAFMPNISKYVIEITVVLGSLAIAALQFAVNDAARAFAVIAVFMAASTRISPAILRLQQGAVSIKSSIGSAGPTLDLIEELEELSLGSEKVDDLNFEHVGFTGEIELQNVTLTYPTKKLPAVKDISLNIKQGQVVSFVGPSGAGKTTIIDVILGVLKPDSGNVQIQGHPPLGAIKLWPGAIGYVPQDVMISNGTIRQNVCLGYSSSEIDEKDIWQALEVAQLAEFIRELPEGLDTPVGDRGTKLSGGQRQRLGIARAMFTKPKLLVLDEATSSLDGTTEASISEAVHNLKGGVTIVMIAHRLSTVKESDVIHYLAKGQLEMSGTFDELRRNIPEFDKQAQLMGM</sequence>
<feature type="transmembrane region" description="Helical" evidence="9">
    <location>
        <begin position="271"/>
        <end position="291"/>
    </location>
</feature>
<dbReference type="InterPro" id="IPR011527">
    <property type="entry name" value="ABC1_TM_dom"/>
</dbReference>
<evidence type="ECO:0000256" key="8">
    <source>
        <dbReference type="ARBA" id="ARBA00023136"/>
    </source>
</evidence>
<dbReference type="Gene3D" id="3.40.50.300">
    <property type="entry name" value="P-loop containing nucleotide triphosphate hydrolases"/>
    <property type="match status" value="1"/>
</dbReference>
<dbReference type="SUPFAM" id="SSF52540">
    <property type="entry name" value="P-loop containing nucleoside triphosphate hydrolases"/>
    <property type="match status" value="1"/>
</dbReference>
<dbReference type="FunFam" id="3.40.50.300:FF:000299">
    <property type="entry name" value="ABC transporter ATP-binding protein/permease"/>
    <property type="match status" value="1"/>
</dbReference>
<evidence type="ECO:0000256" key="5">
    <source>
        <dbReference type="ARBA" id="ARBA00022741"/>
    </source>
</evidence>
<dbReference type="InterPro" id="IPR003593">
    <property type="entry name" value="AAA+_ATPase"/>
</dbReference>
<evidence type="ECO:0000259" key="11">
    <source>
        <dbReference type="PROSITE" id="PS50929"/>
    </source>
</evidence>
<evidence type="ECO:0000256" key="1">
    <source>
        <dbReference type="ARBA" id="ARBA00004651"/>
    </source>
</evidence>
<evidence type="ECO:0000256" key="7">
    <source>
        <dbReference type="ARBA" id="ARBA00022989"/>
    </source>
</evidence>
<dbReference type="PANTHER" id="PTHR24221:SF654">
    <property type="entry name" value="ATP-BINDING CASSETTE SUB-FAMILY B MEMBER 6"/>
    <property type="match status" value="1"/>
</dbReference>
<organism evidence="12">
    <name type="scientific">freshwater metagenome</name>
    <dbReference type="NCBI Taxonomy" id="449393"/>
    <lineage>
        <taxon>unclassified sequences</taxon>
        <taxon>metagenomes</taxon>
        <taxon>ecological metagenomes</taxon>
    </lineage>
</organism>
<keyword evidence="2" id="KW-0813">Transport</keyword>
<dbReference type="SUPFAM" id="SSF90123">
    <property type="entry name" value="ABC transporter transmembrane region"/>
    <property type="match status" value="1"/>
</dbReference>
<feature type="transmembrane region" description="Helical" evidence="9">
    <location>
        <begin position="142"/>
        <end position="164"/>
    </location>
</feature>
<protein>
    <submittedName>
        <fullName evidence="12">Unannotated protein</fullName>
    </submittedName>
</protein>
<dbReference type="Gene3D" id="1.20.1560.10">
    <property type="entry name" value="ABC transporter type 1, transmembrane domain"/>
    <property type="match status" value="1"/>
</dbReference>
<reference evidence="12" key="1">
    <citation type="submission" date="2020-05" db="EMBL/GenBank/DDBJ databases">
        <authorList>
            <person name="Chiriac C."/>
            <person name="Salcher M."/>
            <person name="Ghai R."/>
            <person name="Kavagutti S V."/>
        </authorList>
    </citation>
    <scope>NUCLEOTIDE SEQUENCE</scope>
</reference>
<dbReference type="InterPro" id="IPR017871">
    <property type="entry name" value="ABC_transporter-like_CS"/>
</dbReference>
<dbReference type="GO" id="GO:0016887">
    <property type="term" value="F:ATP hydrolysis activity"/>
    <property type="evidence" value="ECO:0007669"/>
    <property type="project" value="InterPro"/>
</dbReference>
<proteinExistence type="predicted"/>
<gene>
    <name evidence="12" type="ORF">UFOPK2850_00848</name>
    <name evidence="13" type="ORF">UFOPK3982_01039</name>
    <name evidence="14" type="ORF">UFOPK4120_00848</name>
    <name evidence="15" type="ORF">UFOPK4404_00887</name>
</gene>
<feature type="domain" description="ABC transporter" evidence="10">
    <location>
        <begin position="366"/>
        <end position="602"/>
    </location>
</feature>
<keyword evidence="3" id="KW-1003">Cell membrane</keyword>
<feature type="transmembrane region" description="Helical" evidence="9">
    <location>
        <begin position="22"/>
        <end position="51"/>
    </location>
</feature>
<dbReference type="EMBL" id="CAEZZH010000009">
    <property type="protein sequence ID" value="CAB4757122.1"/>
    <property type="molecule type" value="Genomic_DNA"/>
</dbReference>
<evidence type="ECO:0000259" key="10">
    <source>
        <dbReference type="PROSITE" id="PS50893"/>
    </source>
</evidence>
<evidence type="ECO:0000313" key="15">
    <source>
        <dbReference type="EMBL" id="CAB5073553.1"/>
    </source>
</evidence>